<protein>
    <recommendedName>
        <fullName evidence="7">Xylanolytic transcriptional activator regulatory domain-containing protein</fullName>
    </recommendedName>
</protein>
<keyword evidence="9" id="KW-1185">Reference proteome</keyword>
<evidence type="ECO:0000256" key="2">
    <source>
        <dbReference type="ARBA" id="ARBA00023015"/>
    </source>
</evidence>
<sequence>MSREIQELRSRREGDTVSSGSDPAATSRFSEEVSGLSTEDNFELPEVHLSLDGVLVDPQLAIEAFRVYAEFFRPQLPLLESISLHEIYRTQPFLFWTIMVIVSSHLPESPFVELFARLRDPYLRLLKEEALAAPLPLHKIQALLYICAWPLPTEVQAKDPSWLYCGVAIQAARYMGLDREQPLPSPRTMGVLPGTARARINTWLGCFYVGTSLSLHLGLQPPINSDLDFAAIHNFLSQKTLPFEIATQVRIHLVVAKFINLLLQNTNESVGSSLIRVINNDLDALKLALPEREPGILKMEFTILVTKIHFYALEITKAPLDSPAREIMLQTALVAAMRIIQISATPRVGTPDGQPSLRRERSLPKTYYRGLALATIFLITFFHLNTNASPEERQSAATHIALAQGVFRFCSIDPRDEYARVSKMFEILSRLPPGSADPTKMRFTHRMGVSILMNATRIADEARGRPTEIPGDHGVEEPRPIYEADLRNHELQQEMVYNTEQVTSDVEFLREFWDDPIMSMINLDAVYFPQE</sequence>
<dbReference type="CDD" id="cd12148">
    <property type="entry name" value="fungal_TF_MHR"/>
    <property type="match status" value="1"/>
</dbReference>
<proteinExistence type="predicted"/>
<name>A0ABR1H3S5_9HYPO</name>
<reference evidence="8 9" key="1">
    <citation type="journal article" date="2025" name="Microbiol. Resour. Announc.">
        <title>Draft genome sequences for Neonectria magnoliae and Neonectria punicea, canker pathogens of Liriodendron tulipifera and Acer saccharum in West Virginia.</title>
        <authorList>
            <person name="Petronek H.M."/>
            <person name="Kasson M.T."/>
            <person name="Metheny A.M."/>
            <person name="Stauder C.M."/>
            <person name="Lovett B."/>
            <person name="Lynch S.C."/>
            <person name="Garnas J.R."/>
            <person name="Kasson L.R."/>
            <person name="Stajich J.E."/>
        </authorList>
    </citation>
    <scope>NUCLEOTIDE SEQUENCE [LARGE SCALE GENOMIC DNA]</scope>
    <source>
        <strain evidence="8 9">NRRL 64653</strain>
    </source>
</reference>
<keyword evidence="5" id="KW-0539">Nucleus</keyword>
<gene>
    <name evidence="8" type="ORF">QQX98_005676</name>
</gene>
<comment type="caution">
    <text evidence="8">The sequence shown here is derived from an EMBL/GenBank/DDBJ whole genome shotgun (WGS) entry which is preliminary data.</text>
</comment>
<keyword evidence="3" id="KW-0238">DNA-binding</keyword>
<evidence type="ECO:0000313" key="8">
    <source>
        <dbReference type="EMBL" id="KAK7415763.1"/>
    </source>
</evidence>
<dbReference type="Pfam" id="PF04082">
    <property type="entry name" value="Fungal_trans"/>
    <property type="match status" value="1"/>
</dbReference>
<feature type="region of interest" description="Disordered" evidence="6">
    <location>
        <begin position="1"/>
        <end position="37"/>
    </location>
</feature>
<dbReference type="PANTHER" id="PTHR31845:SF21">
    <property type="entry name" value="REGULATORY PROTEIN LEU3"/>
    <property type="match status" value="1"/>
</dbReference>
<keyword evidence="4" id="KW-0804">Transcription</keyword>
<organism evidence="8 9">
    <name type="scientific">Neonectria punicea</name>
    <dbReference type="NCBI Taxonomy" id="979145"/>
    <lineage>
        <taxon>Eukaryota</taxon>
        <taxon>Fungi</taxon>
        <taxon>Dikarya</taxon>
        <taxon>Ascomycota</taxon>
        <taxon>Pezizomycotina</taxon>
        <taxon>Sordariomycetes</taxon>
        <taxon>Hypocreomycetidae</taxon>
        <taxon>Hypocreales</taxon>
        <taxon>Nectriaceae</taxon>
        <taxon>Neonectria</taxon>
    </lineage>
</organism>
<feature type="domain" description="Xylanolytic transcriptional activator regulatory" evidence="7">
    <location>
        <begin position="161"/>
        <end position="235"/>
    </location>
</feature>
<dbReference type="InterPro" id="IPR007219">
    <property type="entry name" value="XnlR_reg_dom"/>
</dbReference>
<evidence type="ECO:0000256" key="5">
    <source>
        <dbReference type="ARBA" id="ARBA00023242"/>
    </source>
</evidence>
<comment type="subcellular location">
    <subcellularLocation>
        <location evidence="1">Nucleus</location>
    </subcellularLocation>
</comment>
<evidence type="ECO:0000256" key="3">
    <source>
        <dbReference type="ARBA" id="ARBA00023125"/>
    </source>
</evidence>
<evidence type="ECO:0000313" key="9">
    <source>
        <dbReference type="Proteomes" id="UP001498476"/>
    </source>
</evidence>
<dbReference type="EMBL" id="JAZAVJ010000078">
    <property type="protein sequence ID" value="KAK7415763.1"/>
    <property type="molecule type" value="Genomic_DNA"/>
</dbReference>
<dbReference type="Proteomes" id="UP001498476">
    <property type="component" value="Unassembled WGS sequence"/>
</dbReference>
<evidence type="ECO:0000256" key="4">
    <source>
        <dbReference type="ARBA" id="ARBA00023163"/>
    </source>
</evidence>
<feature type="compositionally biased region" description="Basic and acidic residues" evidence="6">
    <location>
        <begin position="1"/>
        <end position="15"/>
    </location>
</feature>
<keyword evidence="2" id="KW-0805">Transcription regulation</keyword>
<evidence type="ECO:0000259" key="7">
    <source>
        <dbReference type="SMART" id="SM00906"/>
    </source>
</evidence>
<accession>A0ABR1H3S5</accession>
<dbReference type="SMART" id="SM00906">
    <property type="entry name" value="Fungal_trans"/>
    <property type="match status" value="1"/>
</dbReference>
<evidence type="ECO:0000256" key="1">
    <source>
        <dbReference type="ARBA" id="ARBA00004123"/>
    </source>
</evidence>
<dbReference type="InterPro" id="IPR051089">
    <property type="entry name" value="prtT"/>
</dbReference>
<dbReference type="PANTHER" id="PTHR31845">
    <property type="entry name" value="FINGER DOMAIN PROTEIN, PUTATIVE-RELATED"/>
    <property type="match status" value="1"/>
</dbReference>
<evidence type="ECO:0000256" key="6">
    <source>
        <dbReference type="SAM" id="MobiDB-lite"/>
    </source>
</evidence>